<sequence length="123" mass="13710">MNSTNTNNIYLGVDSNNESCAEVFAYGKCIPIANTPSTSSQKTLIIIVVFILLIAAFGLAIIAQSVRWYRAQIQKPWDEEKRIADERRMSMTNETYLKGNGIHYPARTSGDWGDEVHLRGGGK</sequence>
<dbReference type="Proteomes" id="UP000177798">
    <property type="component" value="Chromosome 12"/>
</dbReference>
<dbReference type="RefSeq" id="XP_001586702.1">
    <property type="nucleotide sequence ID" value="XM_001586652.1"/>
</dbReference>
<accession>A0A1D9QHP6</accession>
<dbReference type="EMBL" id="CP017825">
    <property type="protein sequence ID" value="APA14421.1"/>
    <property type="molecule type" value="Genomic_DNA"/>
</dbReference>
<keyword evidence="1" id="KW-0472">Membrane</keyword>
<protein>
    <submittedName>
        <fullName evidence="2">Uncharacterized protein</fullName>
    </submittedName>
</protein>
<evidence type="ECO:0000313" key="2">
    <source>
        <dbReference type="EMBL" id="APA14421.1"/>
    </source>
</evidence>
<dbReference type="AlphaFoldDB" id="A0A1D9QHP6"/>
<dbReference type="KEGG" id="ssl:SS1G_11731"/>
<proteinExistence type="predicted"/>
<evidence type="ECO:0000313" key="3">
    <source>
        <dbReference type="Proteomes" id="UP000177798"/>
    </source>
</evidence>
<keyword evidence="1" id="KW-1133">Transmembrane helix</keyword>
<evidence type="ECO:0000256" key="1">
    <source>
        <dbReference type="SAM" id="Phobius"/>
    </source>
</evidence>
<reference evidence="3" key="1">
    <citation type="journal article" date="2017" name="Genome Biol. Evol.">
        <title>The complete genome sequence of the phytopathogenic fungus Sclerotinia sclerotiorum reveals insights into the genome architecture of broad host range pathogens.</title>
        <authorList>
            <person name="Derbyshire M."/>
            <person name="Denton-Giles M."/>
            <person name="Hegedus D."/>
            <person name="Seifbarghy S."/>
            <person name="Rollins J."/>
            <person name="van Kan J."/>
            <person name="Seidl M.F."/>
            <person name="Faino L."/>
            <person name="Mbengue M."/>
            <person name="Navaud O."/>
            <person name="Raffaele S."/>
            <person name="Hammond-Kosack K."/>
            <person name="Heard S."/>
            <person name="Oliver R."/>
        </authorList>
    </citation>
    <scope>NUCLEOTIDE SEQUENCE [LARGE SCALE GENOMIC DNA]</scope>
    <source>
        <strain evidence="3">ATCC 18683 / 1980 / Ss-1</strain>
    </source>
</reference>
<name>A0A1D9QHP6_SCLS1</name>
<feature type="transmembrane region" description="Helical" evidence="1">
    <location>
        <begin position="44"/>
        <end position="63"/>
    </location>
</feature>
<keyword evidence="1" id="KW-0812">Transmembrane</keyword>
<organism evidence="2 3">
    <name type="scientific">Sclerotinia sclerotiorum (strain ATCC 18683 / 1980 / Ss-1)</name>
    <name type="common">White mold</name>
    <name type="synonym">Whetzelinia sclerotiorum</name>
    <dbReference type="NCBI Taxonomy" id="665079"/>
    <lineage>
        <taxon>Eukaryota</taxon>
        <taxon>Fungi</taxon>
        <taxon>Dikarya</taxon>
        <taxon>Ascomycota</taxon>
        <taxon>Pezizomycotina</taxon>
        <taxon>Leotiomycetes</taxon>
        <taxon>Helotiales</taxon>
        <taxon>Sclerotiniaceae</taxon>
        <taxon>Sclerotinia</taxon>
    </lineage>
</organism>
<gene>
    <name evidence="2" type="ORF">sscle_12g091910</name>
</gene>
<dbReference type="VEuPathDB" id="FungiDB:sscle_12g091910"/>
<dbReference type="OrthoDB" id="10362814at2759"/>